<dbReference type="InterPro" id="IPR000836">
    <property type="entry name" value="PRTase_dom"/>
</dbReference>
<dbReference type="PANTHER" id="PTHR47505:SF1">
    <property type="entry name" value="DNA UTILIZATION PROTEIN YHGH"/>
    <property type="match status" value="1"/>
</dbReference>
<dbReference type="InterPro" id="IPR051910">
    <property type="entry name" value="ComF/GntX_DNA_util-trans"/>
</dbReference>
<feature type="domain" description="Phosphoribosyltransferase" evidence="2">
    <location>
        <begin position="151"/>
        <end position="206"/>
    </location>
</feature>
<accession>A0ABN1RI03</accession>
<evidence type="ECO:0000313" key="4">
    <source>
        <dbReference type="Proteomes" id="UP001500665"/>
    </source>
</evidence>
<comment type="caution">
    <text evidence="3">The sequence shown here is derived from an EMBL/GenBank/DDBJ whole genome shotgun (WGS) entry which is preliminary data.</text>
</comment>
<gene>
    <name evidence="3" type="ORF">GCM10009550_44670</name>
</gene>
<keyword evidence="4" id="KW-1185">Reference proteome</keyword>
<sequence length="216" mass="21983">MFGALVELLLPGRCAGCRTPGPQVCARCAGRLAGPGVAVADRPPVWALGDYEGALRALVLAHKERGRAALSVPLGRALAGLVAARWPMGPVLLVPVPSSRRAVRRRGRDATLLMAGAAAAALREAGWAARCAPVLRQRRGVAEQVGLGSAERRANLAGGLRAARPVAGASVLLVDDVVTTGASLAEAGRALRAAGAVPAGAVVLARTEPSKSCDYL</sequence>
<dbReference type="PANTHER" id="PTHR47505">
    <property type="entry name" value="DNA UTILIZATION PROTEIN YHGH"/>
    <property type="match status" value="1"/>
</dbReference>
<proteinExistence type="inferred from homology"/>
<dbReference type="Proteomes" id="UP001500665">
    <property type="component" value="Unassembled WGS sequence"/>
</dbReference>
<organism evidence="3 4">
    <name type="scientific">Actinocorallia libanotica</name>
    <dbReference type="NCBI Taxonomy" id="46162"/>
    <lineage>
        <taxon>Bacteria</taxon>
        <taxon>Bacillati</taxon>
        <taxon>Actinomycetota</taxon>
        <taxon>Actinomycetes</taxon>
        <taxon>Streptosporangiales</taxon>
        <taxon>Thermomonosporaceae</taxon>
        <taxon>Actinocorallia</taxon>
    </lineage>
</organism>
<protein>
    <submittedName>
        <fullName evidence="3">ComF family protein</fullName>
    </submittedName>
</protein>
<reference evidence="3 4" key="1">
    <citation type="journal article" date="2019" name="Int. J. Syst. Evol. Microbiol.">
        <title>The Global Catalogue of Microorganisms (GCM) 10K type strain sequencing project: providing services to taxonomists for standard genome sequencing and annotation.</title>
        <authorList>
            <consortium name="The Broad Institute Genomics Platform"/>
            <consortium name="The Broad Institute Genome Sequencing Center for Infectious Disease"/>
            <person name="Wu L."/>
            <person name="Ma J."/>
        </authorList>
    </citation>
    <scope>NUCLEOTIDE SEQUENCE [LARGE SCALE GENOMIC DNA]</scope>
    <source>
        <strain evidence="3 4">JCM 10696</strain>
    </source>
</reference>
<dbReference type="EMBL" id="BAAAHH010000019">
    <property type="protein sequence ID" value="GAA0957386.1"/>
    <property type="molecule type" value="Genomic_DNA"/>
</dbReference>
<dbReference type="InterPro" id="IPR029057">
    <property type="entry name" value="PRTase-like"/>
</dbReference>
<evidence type="ECO:0000259" key="2">
    <source>
        <dbReference type="Pfam" id="PF00156"/>
    </source>
</evidence>
<dbReference type="Gene3D" id="3.40.50.2020">
    <property type="match status" value="1"/>
</dbReference>
<evidence type="ECO:0000256" key="1">
    <source>
        <dbReference type="ARBA" id="ARBA00008007"/>
    </source>
</evidence>
<dbReference type="RefSeq" id="WP_344242846.1">
    <property type="nucleotide sequence ID" value="NZ_BAAAHH010000019.1"/>
</dbReference>
<dbReference type="Pfam" id="PF00156">
    <property type="entry name" value="Pribosyltran"/>
    <property type="match status" value="1"/>
</dbReference>
<evidence type="ECO:0000313" key="3">
    <source>
        <dbReference type="EMBL" id="GAA0957386.1"/>
    </source>
</evidence>
<dbReference type="CDD" id="cd06223">
    <property type="entry name" value="PRTases_typeI"/>
    <property type="match status" value="1"/>
</dbReference>
<name>A0ABN1RI03_9ACTN</name>
<comment type="similarity">
    <text evidence="1">Belongs to the ComF/GntX family.</text>
</comment>
<dbReference type="SUPFAM" id="SSF53271">
    <property type="entry name" value="PRTase-like"/>
    <property type="match status" value="1"/>
</dbReference>